<keyword evidence="1" id="KW-0472">Membrane</keyword>
<keyword evidence="1" id="KW-1133">Transmembrane helix</keyword>
<evidence type="ECO:0000313" key="2">
    <source>
        <dbReference type="EMBL" id="PLW68577.1"/>
    </source>
</evidence>
<sequence length="142" mass="16159">MAAIAFDPLEYARALESSGVSREQAEVHAKAMTQVFVHNMDALVTRDYLDTRFTEFETRIEAKMERRFAQVDARFGEMDAKMDRRFAEADASIKQRFAEAGARLEQRFAEVDVRFARINVMLGVILVAVAIPVLQTLLVWVS</sequence>
<evidence type="ECO:0008006" key="4">
    <source>
        <dbReference type="Google" id="ProtNLM"/>
    </source>
</evidence>
<reference evidence="2 3" key="1">
    <citation type="submission" date="2018-01" db="EMBL/GenBank/DDBJ databases">
        <title>The draft genome sequence of Halioglobus lutimaris HF004.</title>
        <authorList>
            <person name="Du Z.-J."/>
            <person name="Shi M.-J."/>
        </authorList>
    </citation>
    <scope>NUCLEOTIDE SEQUENCE [LARGE SCALE GENOMIC DNA]</scope>
    <source>
        <strain evidence="2 3">HF004</strain>
    </source>
</reference>
<organism evidence="2 3">
    <name type="scientific">Pseudohalioglobus lutimaris</name>
    <dbReference type="NCBI Taxonomy" id="1737061"/>
    <lineage>
        <taxon>Bacteria</taxon>
        <taxon>Pseudomonadati</taxon>
        <taxon>Pseudomonadota</taxon>
        <taxon>Gammaproteobacteria</taxon>
        <taxon>Cellvibrionales</taxon>
        <taxon>Halieaceae</taxon>
        <taxon>Pseudohalioglobus</taxon>
    </lineage>
</organism>
<evidence type="ECO:0000256" key="1">
    <source>
        <dbReference type="SAM" id="Phobius"/>
    </source>
</evidence>
<accession>A0A2N5X258</accession>
<dbReference type="RefSeq" id="WP_101518092.1">
    <property type="nucleotide sequence ID" value="NZ_PKUS01000012.1"/>
</dbReference>
<dbReference type="Proteomes" id="UP000235005">
    <property type="component" value="Unassembled WGS sequence"/>
</dbReference>
<dbReference type="Gene3D" id="1.20.5.340">
    <property type="match status" value="1"/>
</dbReference>
<keyword evidence="1" id="KW-0812">Transmembrane</keyword>
<protein>
    <recommendedName>
        <fullName evidence="4">DUF1640 domain-containing protein</fullName>
    </recommendedName>
</protein>
<dbReference type="OrthoDB" id="5569857at2"/>
<gene>
    <name evidence="2" type="ORF">C0039_11170</name>
</gene>
<dbReference type="AlphaFoldDB" id="A0A2N5X258"/>
<dbReference type="EMBL" id="PKUS01000012">
    <property type="protein sequence ID" value="PLW68577.1"/>
    <property type="molecule type" value="Genomic_DNA"/>
</dbReference>
<evidence type="ECO:0000313" key="3">
    <source>
        <dbReference type="Proteomes" id="UP000235005"/>
    </source>
</evidence>
<name>A0A2N5X258_9GAMM</name>
<comment type="caution">
    <text evidence="2">The sequence shown here is derived from an EMBL/GenBank/DDBJ whole genome shotgun (WGS) entry which is preliminary data.</text>
</comment>
<proteinExistence type="predicted"/>
<feature type="transmembrane region" description="Helical" evidence="1">
    <location>
        <begin position="120"/>
        <end position="141"/>
    </location>
</feature>
<keyword evidence="3" id="KW-1185">Reference proteome</keyword>